<keyword evidence="4" id="KW-1185">Reference proteome</keyword>
<organism evidence="3 4">
    <name type="scientific">Kingdonia uniflora</name>
    <dbReference type="NCBI Taxonomy" id="39325"/>
    <lineage>
        <taxon>Eukaryota</taxon>
        <taxon>Viridiplantae</taxon>
        <taxon>Streptophyta</taxon>
        <taxon>Embryophyta</taxon>
        <taxon>Tracheophyta</taxon>
        <taxon>Spermatophyta</taxon>
        <taxon>Magnoliopsida</taxon>
        <taxon>Ranunculales</taxon>
        <taxon>Circaeasteraceae</taxon>
        <taxon>Kingdonia</taxon>
    </lineage>
</organism>
<evidence type="ECO:0000313" key="3">
    <source>
        <dbReference type="EMBL" id="KAF6170642.1"/>
    </source>
</evidence>
<dbReference type="InterPro" id="IPR050608">
    <property type="entry name" value="NmrA-type/Isoflavone_red_sf"/>
</dbReference>
<evidence type="ECO:0000256" key="1">
    <source>
        <dbReference type="ARBA" id="ARBA00005725"/>
    </source>
</evidence>
<sequence>MKFLCCILEELSLRSLEREKEMEEIETWRGNNCGSDDFIGVKVSTPMWRLYYNMCNSLVFLPHGAHRLSTTKNRCPECDSTILEVDFKKNTTPLSNRATLHVGCILCDELLHSHMEIKHGISFFKHMRGRGRGRGRGGSRGKGRGVVYVDEDDIAAYAISTIDDPHTLNMLQMGTLLPSREQVSLYRDSNVKAAYDDEDNITTYVISTIDNPRTLNRTVYIRPPKNVISQRELVGIWEGLINKELQKLSISAMLRFELVMIDRSSSWLSNLEIQTGQDYNSSSSKKIDDEEKDTMNLTEEVSSDEALLLSCDDVNESWIVDSGQDYAGQLGIGHFYHIFYEGCLTNFEVGEA</sequence>
<dbReference type="PANTHER" id="PTHR43349:SF4">
    <property type="entry name" value="PINORESINOL REDUCTASE 1-RELATED"/>
    <property type="match status" value="1"/>
</dbReference>
<dbReference type="SUPFAM" id="SSF51735">
    <property type="entry name" value="NAD(P)-binding Rossmann-fold domains"/>
    <property type="match status" value="1"/>
</dbReference>
<dbReference type="EMBL" id="JACGCM010000563">
    <property type="protein sequence ID" value="KAF6170642.1"/>
    <property type="molecule type" value="Genomic_DNA"/>
</dbReference>
<accession>A0A7J7NUI6</accession>
<dbReference type="InterPro" id="IPR008030">
    <property type="entry name" value="NmrA-like"/>
</dbReference>
<comment type="caution">
    <text evidence="3">The sequence shown here is derived from an EMBL/GenBank/DDBJ whole genome shotgun (WGS) entry which is preliminary data.</text>
</comment>
<dbReference type="InterPro" id="IPR036291">
    <property type="entry name" value="NAD(P)-bd_dom_sf"/>
</dbReference>
<evidence type="ECO:0000259" key="2">
    <source>
        <dbReference type="Pfam" id="PF05368"/>
    </source>
</evidence>
<dbReference type="AlphaFoldDB" id="A0A7J7NUI6"/>
<dbReference type="OrthoDB" id="430051at2759"/>
<dbReference type="Gene3D" id="3.90.25.10">
    <property type="entry name" value="UDP-galactose 4-epimerase, domain 1"/>
    <property type="match status" value="1"/>
</dbReference>
<dbReference type="Proteomes" id="UP000541444">
    <property type="component" value="Unassembled WGS sequence"/>
</dbReference>
<evidence type="ECO:0000313" key="4">
    <source>
        <dbReference type="Proteomes" id="UP000541444"/>
    </source>
</evidence>
<comment type="similarity">
    <text evidence="1">Belongs to the NmrA-type oxidoreductase family. Isoflavone reductase subfamily.</text>
</comment>
<reference evidence="3 4" key="1">
    <citation type="journal article" date="2020" name="IScience">
        <title>Genome Sequencing of the Endangered Kingdonia uniflora (Circaeasteraceae, Ranunculales) Reveals Potential Mechanisms of Evolutionary Specialization.</title>
        <authorList>
            <person name="Sun Y."/>
            <person name="Deng T."/>
            <person name="Zhang A."/>
            <person name="Moore M.J."/>
            <person name="Landis J.B."/>
            <person name="Lin N."/>
            <person name="Zhang H."/>
            <person name="Zhang X."/>
            <person name="Huang J."/>
            <person name="Zhang X."/>
            <person name="Sun H."/>
            <person name="Wang H."/>
        </authorList>
    </citation>
    <scope>NUCLEOTIDE SEQUENCE [LARGE SCALE GENOMIC DNA]</scope>
    <source>
        <strain evidence="3">TB1705</strain>
        <tissue evidence="3">Leaf</tissue>
    </source>
</reference>
<feature type="domain" description="NmrA-like" evidence="2">
    <location>
        <begin position="177"/>
        <end position="251"/>
    </location>
</feature>
<dbReference type="Pfam" id="PF05368">
    <property type="entry name" value="NmrA"/>
    <property type="match status" value="1"/>
</dbReference>
<dbReference type="GO" id="GO:0010283">
    <property type="term" value="F:pinoresinol reductase activity"/>
    <property type="evidence" value="ECO:0007669"/>
    <property type="project" value="UniProtKB-ARBA"/>
</dbReference>
<protein>
    <recommendedName>
        <fullName evidence="2">NmrA-like domain-containing protein</fullName>
    </recommendedName>
</protein>
<dbReference type="PANTHER" id="PTHR43349">
    <property type="entry name" value="PINORESINOL REDUCTASE-RELATED"/>
    <property type="match status" value="1"/>
</dbReference>
<dbReference type="GO" id="GO:0044550">
    <property type="term" value="P:secondary metabolite biosynthetic process"/>
    <property type="evidence" value="ECO:0007669"/>
    <property type="project" value="UniProtKB-ARBA"/>
</dbReference>
<gene>
    <name evidence="3" type="ORF">GIB67_020204</name>
</gene>
<proteinExistence type="inferred from homology"/>
<name>A0A7J7NUI6_9MAGN</name>